<dbReference type="HOGENOM" id="CLU_1170404_0_0_1"/>
<dbReference type="OrthoDB" id="4062651at2759"/>
<evidence type="ECO:0008006" key="3">
    <source>
        <dbReference type="Google" id="ProtNLM"/>
    </source>
</evidence>
<dbReference type="AlphaFoldDB" id="A0A0C2SVD8"/>
<protein>
    <recommendedName>
        <fullName evidence="3">Protein kinase domain-containing protein</fullName>
    </recommendedName>
</protein>
<organism evidence="1 2">
    <name type="scientific">Amanita muscaria (strain Koide BX008)</name>
    <dbReference type="NCBI Taxonomy" id="946122"/>
    <lineage>
        <taxon>Eukaryota</taxon>
        <taxon>Fungi</taxon>
        <taxon>Dikarya</taxon>
        <taxon>Basidiomycota</taxon>
        <taxon>Agaricomycotina</taxon>
        <taxon>Agaricomycetes</taxon>
        <taxon>Agaricomycetidae</taxon>
        <taxon>Agaricales</taxon>
        <taxon>Pluteineae</taxon>
        <taxon>Amanitaceae</taxon>
        <taxon>Amanita</taxon>
    </lineage>
</organism>
<name>A0A0C2SVD8_AMAMK</name>
<dbReference type="Proteomes" id="UP000054549">
    <property type="component" value="Unassembled WGS sequence"/>
</dbReference>
<dbReference type="EMBL" id="KN818350">
    <property type="protein sequence ID" value="KIL58004.1"/>
    <property type="molecule type" value="Genomic_DNA"/>
</dbReference>
<evidence type="ECO:0000313" key="1">
    <source>
        <dbReference type="EMBL" id="KIL58004.1"/>
    </source>
</evidence>
<dbReference type="InParanoid" id="A0A0C2SVD8"/>
<accession>A0A0C2SVD8</accession>
<evidence type="ECO:0000313" key="2">
    <source>
        <dbReference type="Proteomes" id="UP000054549"/>
    </source>
</evidence>
<sequence>MYSVLRFDCVEIAKKVSSVLDAQNLVNLIDYMIHVQNSVKNGSMDFTCKEAINLVREIYARVPVLPDSIVRFVRNENSHISSWDLKDEDDDLEIENLCSRALMGRVLNHRFIFSYGPLILATHDRLFWDVGGNSFDMNLLDWPRTSNASHSTKRLQVMLELSKSIQYFHSVGVVICYHAHIRNIVLDPEFRPKLHISDLDIKGVKLKKYAYENSVFTFGRLFYEVQSRSMFVCIPII</sequence>
<proteinExistence type="predicted"/>
<reference evidence="1 2" key="1">
    <citation type="submission" date="2014-04" db="EMBL/GenBank/DDBJ databases">
        <title>Evolutionary Origins and Diversification of the Mycorrhizal Mutualists.</title>
        <authorList>
            <consortium name="DOE Joint Genome Institute"/>
            <consortium name="Mycorrhizal Genomics Consortium"/>
            <person name="Kohler A."/>
            <person name="Kuo A."/>
            <person name="Nagy L.G."/>
            <person name="Floudas D."/>
            <person name="Copeland A."/>
            <person name="Barry K.W."/>
            <person name="Cichocki N."/>
            <person name="Veneault-Fourrey C."/>
            <person name="LaButti K."/>
            <person name="Lindquist E.A."/>
            <person name="Lipzen A."/>
            <person name="Lundell T."/>
            <person name="Morin E."/>
            <person name="Murat C."/>
            <person name="Riley R."/>
            <person name="Ohm R."/>
            <person name="Sun H."/>
            <person name="Tunlid A."/>
            <person name="Henrissat B."/>
            <person name="Grigoriev I.V."/>
            <person name="Hibbett D.S."/>
            <person name="Martin F."/>
        </authorList>
    </citation>
    <scope>NUCLEOTIDE SEQUENCE [LARGE SCALE GENOMIC DNA]</scope>
    <source>
        <strain evidence="1 2">Koide BX008</strain>
    </source>
</reference>
<keyword evidence="2" id="KW-1185">Reference proteome</keyword>
<gene>
    <name evidence="1" type="ORF">M378DRAFT_346548</name>
</gene>